<keyword evidence="6" id="KW-1185">Reference proteome</keyword>
<evidence type="ECO:0000259" key="4">
    <source>
        <dbReference type="PROSITE" id="PS50043"/>
    </source>
</evidence>
<accession>A0ABT9ZTG7</accession>
<dbReference type="SUPFAM" id="SSF46894">
    <property type="entry name" value="C-terminal effector domain of the bipartite response regulators"/>
    <property type="match status" value="1"/>
</dbReference>
<sequence>MLTTETRHTNTHPSILFFDQQDEISERVIESMEHQLKEGSVTKKRTLPEELLSYNCILYFIDSYSRTHGNNIKKLVELVDENKDIYILLVHHNCNERELLRYLTLPVNGIVSIDYLENHLSLVLSLVKDKGVFLEPDLHKNLILEIEKKKLRDQPIKKLILNRELVAPMLTEHEQDVLQLILDGHNNRAIAENLYLAQSTVSSIISNMLKKMQANDRTDAMVKSIRNGWVEACR</sequence>
<keyword evidence="1" id="KW-0805">Transcription regulation</keyword>
<name>A0ABT9ZTG7_9BACI</name>
<gene>
    <name evidence="5" type="ORF">J2S74_001912</name>
</gene>
<dbReference type="RefSeq" id="WP_307324611.1">
    <property type="nucleotide sequence ID" value="NZ_JAUSUG010000006.1"/>
</dbReference>
<organism evidence="5 6">
    <name type="scientific">Evansella vedderi</name>
    <dbReference type="NCBI Taxonomy" id="38282"/>
    <lineage>
        <taxon>Bacteria</taxon>
        <taxon>Bacillati</taxon>
        <taxon>Bacillota</taxon>
        <taxon>Bacilli</taxon>
        <taxon>Bacillales</taxon>
        <taxon>Bacillaceae</taxon>
        <taxon>Evansella</taxon>
    </lineage>
</organism>
<evidence type="ECO:0000256" key="3">
    <source>
        <dbReference type="ARBA" id="ARBA00023163"/>
    </source>
</evidence>
<dbReference type="SMART" id="SM00421">
    <property type="entry name" value="HTH_LUXR"/>
    <property type="match status" value="1"/>
</dbReference>
<evidence type="ECO:0000256" key="1">
    <source>
        <dbReference type="ARBA" id="ARBA00023015"/>
    </source>
</evidence>
<dbReference type="Proteomes" id="UP001230005">
    <property type="component" value="Unassembled WGS sequence"/>
</dbReference>
<dbReference type="PANTHER" id="PTHR43214">
    <property type="entry name" value="TWO-COMPONENT RESPONSE REGULATOR"/>
    <property type="match status" value="1"/>
</dbReference>
<dbReference type="Gene3D" id="3.40.50.2300">
    <property type="match status" value="1"/>
</dbReference>
<feature type="domain" description="HTH luxR-type" evidence="4">
    <location>
        <begin position="163"/>
        <end position="228"/>
    </location>
</feature>
<protein>
    <submittedName>
        <fullName evidence="5">Two-component system response regulator DegU</fullName>
    </submittedName>
</protein>
<dbReference type="PROSITE" id="PS00622">
    <property type="entry name" value="HTH_LUXR_1"/>
    <property type="match status" value="1"/>
</dbReference>
<keyword evidence="3" id="KW-0804">Transcription</keyword>
<evidence type="ECO:0000313" key="6">
    <source>
        <dbReference type="Proteomes" id="UP001230005"/>
    </source>
</evidence>
<dbReference type="EMBL" id="JAUSUG010000006">
    <property type="protein sequence ID" value="MDQ0254533.1"/>
    <property type="molecule type" value="Genomic_DNA"/>
</dbReference>
<dbReference type="InterPro" id="IPR039420">
    <property type="entry name" value="WalR-like"/>
</dbReference>
<dbReference type="PRINTS" id="PR00038">
    <property type="entry name" value="HTHLUXR"/>
</dbReference>
<dbReference type="Pfam" id="PF00196">
    <property type="entry name" value="GerE"/>
    <property type="match status" value="1"/>
</dbReference>
<dbReference type="PROSITE" id="PS50043">
    <property type="entry name" value="HTH_LUXR_2"/>
    <property type="match status" value="1"/>
</dbReference>
<proteinExistence type="predicted"/>
<dbReference type="InterPro" id="IPR016032">
    <property type="entry name" value="Sig_transdc_resp-reg_C-effctor"/>
</dbReference>
<evidence type="ECO:0000256" key="2">
    <source>
        <dbReference type="ARBA" id="ARBA00023125"/>
    </source>
</evidence>
<keyword evidence="2" id="KW-0238">DNA-binding</keyword>
<evidence type="ECO:0000313" key="5">
    <source>
        <dbReference type="EMBL" id="MDQ0254533.1"/>
    </source>
</evidence>
<reference evidence="5 6" key="1">
    <citation type="submission" date="2023-07" db="EMBL/GenBank/DDBJ databases">
        <title>Genomic Encyclopedia of Type Strains, Phase IV (KMG-IV): sequencing the most valuable type-strain genomes for metagenomic binning, comparative biology and taxonomic classification.</title>
        <authorList>
            <person name="Goeker M."/>
        </authorList>
    </citation>
    <scope>NUCLEOTIDE SEQUENCE [LARGE SCALE GENOMIC DNA]</scope>
    <source>
        <strain evidence="5 6">DSM 9768</strain>
    </source>
</reference>
<dbReference type="InterPro" id="IPR000792">
    <property type="entry name" value="Tscrpt_reg_LuxR_C"/>
</dbReference>
<comment type="caution">
    <text evidence="5">The sequence shown here is derived from an EMBL/GenBank/DDBJ whole genome shotgun (WGS) entry which is preliminary data.</text>
</comment>